<reference evidence="2 3" key="1">
    <citation type="submission" date="2014-11" db="EMBL/GenBank/DDBJ databases">
        <authorList>
            <person name="Zhu J."/>
            <person name="Qi W."/>
            <person name="Song R."/>
        </authorList>
    </citation>
    <scope>NUCLEOTIDE SEQUENCE [LARGE SCALE GENOMIC DNA]</scope>
</reference>
<keyword evidence="3" id="KW-1185">Reference proteome</keyword>
<evidence type="ECO:0000313" key="2">
    <source>
        <dbReference type="EMBL" id="CEM02114.1"/>
    </source>
</evidence>
<feature type="compositionally biased region" description="Basic and acidic residues" evidence="1">
    <location>
        <begin position="211"/>
        <end position="220"/>
    </location>
</feature>
<dbReference type="VEuPathDB" id="CryptoDB:Vbra_8277"/>
<evidence type="ECO:0008006" key="4">
    <source>
        <dbReference type="Google" id="ProtNLM"/>
    </source>
</evidence>
<name>A0A0G4EV33_VITBC</name>
<evidence type="ECO:0000313" key="3">
    <source>
        <dbReference type="Proteomes" id="UP000041254"/>
    </source>
</evidence>
<dbReference type="InParanoid" id="A0A0G4EV33"/>
<organism evidence="2 3">
    <name type="scientific">Vitrella brassicaformis (strain CCMP3155)</name>
    <dbReference type="NCBI Taxonomy" id="1169540"/>
    <lineage>
        <taxon>Eukaryota</taxon>
        <taxon>Sar</taxon>
        <taxon>Alveolata</taxon>
        <taxon>Colpodellida</taxon>
        <taxon>Vitrellaceae</taxon>
        <taxon>Vitrella</taxon>
    </lineage>
</organism>
<feature type="compositionally biased region" description="Basic and acidic residues" evidence="1">
    <location>
        <begin position="190"/>
        <end position="202"/>
    </location>
</feature>
<protein>
    <recommendedName>
        <fullName evidence="4">Peptidase S74 domain-containing protein</fullName>
    </recommendedName>
</protein>
<gene>
    <name evidence="2" type="ORF">Vbra_8277</name>
</gene>
<sequence>MSGVPHQWVEWDCNAQGRSGQGSPNWPALFVQRANNPSAPASGLGSIGCGTQLSGRISRIYAHILYSRYDVRLQDSRGTRNEKHVTPEFKAAAYDNFAKLGLTSFQLAPEEEEEMAMSTQEELEKEHIEVTARDLQRVFPEAVTSDPQSGNNETDVFYVDMDYMNSVQTVVIQQLQERVKSQQERLEALEKKLADNQSERENGFMSMLEQALKDFRGGRD</sequence>
<dbReference type="OrthoDB" id="27041at2759"/>
<dbReference type="EMBL" id="CDMY01000318">
    <property type="protein sequence ID" value="CEM02114.1"/>
    <property type="molecule type" value="Genomic_DNA"/>
</dbReference>
<feature type="region of interest" description="Disordered" evidence="1">
    <location>
        <begin position="190"/>
        <end position="220"/>
    </location>
</feature>
<evidence type="ECO:0000256" key="1">
    <source>
        <dbReference type="SAM" id="MobiDB-lite"/>
    </source>
</evidence>
<dbReference type="Proteomes" id="UP000041254">
    <property type="component" value="Unassembled WGS sequence"/>
</dbReference>
<dbReference type="AlphaFoldDB" id="A0A0G4EV33"/>
<accession>A0A0G4EV33</accession>
<proteinExistence type="predicted"/>
<dbReference type="PhylomeDB" id="A0A0G4EV33"/>